<reference evidence="1 2" key="1">
    <citation type="submission" date="2020-07" db="EMBL/GenBank/DDBJ databases">
        <title>Sequencing the genomes of 1000 actinobacteria strains.</title>
        <authorList>
            <person name="Klenk H.-P."/>
        </authorList>
    </citation>
    <scope>NUCLEOTIDE SEQUENCE [LARGE SCALE GENOMIC DNA]</scope>
    <source>
        <strain evidence="1 2">LI1</strain>
    </source>
</reference>
<proteinExistence type="predicted"/>
<dbReference type="RefSeq" id="WP_179577543.1">
    <property type="nucleotide sequence ID" value="NZ_JACCFM010000001.1"/>
</dbReference>
<sequence length="256" mass="28283">MTDLSLRLPNRRLRAVLNLGPKNAAKLTLPERFAAVDLFVDWDDADELNTLIVTVDDGQVHFELHDGQIEHHYHHLGGGDTTVSPWPADETELLLTWAGQIGADFQLLMPRILDDIAEAAAWHDEGYDLYVCEVEEPTQLDLIEVEVEGELMTLPWLGAGTVTHEHIEGEDHPIALLWTPLTAEPDQPIAEAWLDSVTELPRTKALPGIDWTAVGMPADEVLSWLEGIYLNHHVIPDAEGTLLTAVLARLGGIDAV</sequence>
<dbReference type="EMBL" id="JACCFM010000001">
    <property type="protein sequence ID" value="NYJ18664.1"/>
    <property type="molecule type" value="Genomic_DNA"/>
</dbReference>
<name>A0A7Z0J591_9MICO</name>
<accession>A0A7Z0J591</accession>
<evidence type="ECO:0000313" key="2">
    <source>
        <dbReference type="Proteomes" id="UP000537260"/>
    </source>
</evidence>
<protein>
    <submittedName>
        <fullName evidence="1">Uncharacterized protein</fullName>
    </submittedName>
</protein>
<dbReference type="AlphaFoldDB" id="A0A7Z0J591"/>
<gene>
    <name evidence="1" type="ORF">HNR05_000455</name>
</gene>
<comment type="caution">
    <text evidence="1">The sequence shown here is derived from an EMBL/GenBank/DDBJ whole genome shotgun (WGS) entry which is preliminary data.</text>
</comment>
<organism evidence="1 2">
    <name type="scientific">Glaciibacter psychrotolerans</name>
    <dbReference type="NCBI Taxonomy" id="670054"/>
    <lineage>
        <taxon>Bacteria</taxon>
        <taxon>Bacillati</taxon>
        <taxon>Actinomycetota</taxon>
        <taxon>Actinomycetes</taxon>
        <taxon>Micrococcales</taxon>
        <taxon>Microbacteriaceae</taxon>
        <taxon>Glaciibacter</taxon>
    </lineage>
</organism>
<dbReference type="Proteomes" id="UP000537260">
    <property type="component" value="Unassembled WGS sequence"/>
</dbReference>
<keyword evidence="2" id="KW-1185">Reference proteome</keyword>
<evidence type="ECO:0000313" key="1">
    <source>
        <dbReference type="EMBL" id="NYJ18664.1"/>
    </source>
</evidence>